<dbReference type="Proteomes" id="UP000017944">
    <property type="component" value="Unassembled WGS sequence"/>
</dbReference>
<sequence>MTAASAFCRIFDPIVGNAIDGLTMGTNGIHN</sequence>
<organism evidence="1 2">
    <name type="scientific">Shigella dysenteriae WRSd3</name>
    <dbReference type="NCBI Taxonomy" id="1401327"/>
    <lineage>
        <taxon>Bacteria</taxon>
        <taxon>Pseudomonadati</taxon>
        <taxon>Pseudomonadota</taxon>
        <taxon>Gammaproteobacteria</taxon>
        <taxon>Enterobacterales</taxon>
        <taxon>Enterobacteriaceae</taxon>
        <taxon>Shigella</taxon>
    </lineage>
</organism>
<dbReference type="EMBL" id="AXUT01000169">
    <property type="protein sequence ID" value="ESU79353.1"/>
    <property type="molecule type" value="Genomic_DNA"/>
</dbReference>
<reference evidence="1 2" key="1">
    <citation type="submission" date="2013-10" db="EMBL/GenBank/DDBJ databases">
        <title>Draft genomes and the virulence plasmids of Sd1617 vaccine constructs: WRSd3 and WRSd5.</title>
        <authorList>
            <person name="Aksomboon Vongsawan A."/>
            <person name="Venkatesan M.M."/>
            <person name="Vaisvil B."/>
            <person name="Emel G."/>
            <person name="Kepatral V."/>
            <person name="Sethabutr O."/>
            <person name="Serichantalergs O."/>
            <person name="Mason C."/>
        </authorList>
    </citation>
    <scope>NUCLEOTIDE SEQUENCE [LARGE SCALE GENOMIC DNA]</scope>
    <source>
        <strain evidence="1 2">WRSd3</strain>
    </source>
</reference>
<comment type="caution">
    <text evidence="1">The sequence shown here is derived from an EMBL/GenBank/DDBJ whole genome shotgun (WGS) entry which is preliminary data.</text>
</comment>
<evidence type="ECO:0000313" key="2">
    <source>
        <dbReference type="Proteomes" id="UP000017944"/>
    </source>
</evidence>
<proteinExistence type="predicted"/>
<protein>
    <submittedName>
        <fullName evidence="1">Uncharacterized protein</fullName>
    </submittedName>
</protein>
<dbReference type="AlphaFoldDB" id="A0A090NXE1"/>
<accession>A0A090NXE1</accession>
<gene>
    <name evidence="1" type="ORF">WRSd3_02192</name>
</gene>
<name>A0A090NXE1_SHIDY</name>
<evidence type="ECO:0000313" key="1">
    <source>
        <dbReference type="EMBL" id="ESU79353.1"/>
    </source>
</evidence>